<evidence type="ECO:0000256" key="1">
    <source>
        <dbReference type="SAM" id="MobiDB-lite"/>
    </source>
</evidence>
<dbReference type="EMBL" id="CAJNON010000325">
    <property type="protein sequence ID" value="CAF1196542.1"/>
    <property type="molecule type" value="Genomic_DNA"/>
</dbReference>
<dbReference type="Proteomes" id="UP000663881">
    <property type="component" value="Unassembled WGS sequence"/>
</dbReference>
<proteinExistence type="predicted"/>
<dbReference type="AlphaFoldDB" id="A0A818IZU1"/>
<dbReference type="Proteomes" id="UP000663891">
    <property type="component" value="Unassembled WGS sequence"/>
</dbReference>
<dbReference type="OrthoDB" id="10449608at2759"/>
<evidence type="ECO:0000313" key="2">
    <source>
        <dbReference type="EMBL" id="CAF1196542.1"/>
    </source>
</evidence>
<accession>A0A818IZU1</accession>
<evidence type="ECO:0000313" key="4">
    <source>
        <dbReference type="EMBL" id="CAF3533272.1"/>
    </source>
</evidence>
<organism evidence="4 6">
    <name type="scientific">Adineta steineri</name>
    <dbReference type="NCBI Taxonomy" id="433720"/>
    <lineage>
        <taxon>Eukaryota</taxon>
        <taxon>Metazoa</taxon>
        <taxon>Spiralia</taxon>
        <taxon>Gnathifera</taxon>
        <taxon>Rotifera</taxon>
        <taxon>Eurotatoria</taxon>
        <taxon>Bdelloidea</taxon>
        <taxon>Adinetida</taxon>
        <taxon>Adinetidae</taxon>
        <taxon>Adineta</taxon>
    </lineage>
</organism>
<dbReference type="EMBL" id="CAJOAY010000095">
    <property type="protein sequence ID" value="CAF3533272.1"/>
    <property type="molecule type" value="Genomic_DNA"/>
</dbReference>
<evidence type="ECO:0000313" key="3">
    <source>
        <dbReference type="EMBL" id="CAF1334975.1"/>
    </source>
</evidence>
<dbReference type="Proteomes" id="UP000663868">
    <property type="component" value="Unassembled WGS sequence"/>
</dbReference>
<sequence>MGNCVRHDGFIFDNSDPELAMYTQSEVAYALSKLEFDIINYPDRREEYERQKNKYKWVCCDTTVTTGSGSGGCKKGKHNCGEQIGEERRRDRSHLDQARIKRWEEECRRNQEYNEKWLLL</sequence>
<evidence type="ECO:0000313" key="6">
    <source>
        <dbReference type="Proteomes" id="UP000663881"/>
    </source>
</evidence>
<reference evidence="4" key="1">
    <citation type="submission" date="2021-02" db="EMBL/GenBank/DDBJ databases">
        <authorList>
            <person name="Nowell W R."/>
        </authorList>
    </citation>
    <scope>NUCLEOTIDE SEQUENCE</scope>
</reference>
<feature type="compositionally biased region" description="Basic and acidic residues" evidence="1">
    <location>
        <begin position="85"/>
        <end position="95"/>
    </location>
</feature>
<comment type="caution">
    <text evidence="4">The sequence shown here is derived from an EMBL/GenBank/DDBJ whole genome shotgun (WGS) entry which is preliminary data.</text>
</comment>
<dbReference type="EMBL" id="CAJNOE010000794">
    <property type="protein sequence ID" value="CAF1334975.1"/>
    <property type="molecule type" value="Genomic_DNA"/>
</dbReference>
<protein>
    <submittedName>
        <fullName evidence="4">Uncharacterized protein</fullName>
    </submittedName>
</protein>
<dbReference type="Proteomes" id="UP000663860">
    <property type="component" value="Unassembled WGS sequence"/>
</dbReference>
<feature type="region of interest" description="Disordered" evidence="1">
    <location>
        <begin position="67"/>
        <end position="95"/>
    </location>
</feature>
<gene>
    <name evidence="3" type="ORF">IZO911_LOCUS35901</name>
    <name evidence="5" type="ORF">KXQ929_LOCUS5805</name>
    <name evidence="4" type="ORF">OKA104_LOCUS3214</name>
    <name evidence="2" type="ORF">VCS650_LOCUS25368</name>
</gene>
<evidence type="ECO:0000313" key="5">
    <source>
        <dbReference type="EMBL" id="CAF3614222.1"/>
    </source>
</evidence>
<name>A0A818IZU1_9BILA</name>
<dbReference type="EMBL" id="CAJOBB010000217">
    <property type="protein sequence ID" value="CAF3614222.1"/>
    <property type="molecule type" value="Genomic_DNA"/>
</dbReference>